<comment type="subunit">
    <text evidence="4">Homodimer. Within each dimer, one monomer is responsible for RNA recognition and catalysis, while the other monomer binds to the replacement base PreQ1.</text>
</comment>
<gene>
    <name evidence="4" type="primary">tgt</name>
    <name evidence="6" type="ORF">HGMM_OP2C227</name>
</gene>
<evidence type="ECO:0000256" key="4">
    <source>
        <dbReference type="HAMAP-Rule" id="MF_00168"/>
    </source>
</evidence>
<dbReference type="GO" id="GO:0008616">
    <property type="term" value="P:tRNA queuosine(34) biosynthetic process"/>
    <property type="evidence" value="ECO:0007669"/>
    <property type="project" value="UniProtKB-UniRule"/>
</dbReference>
<feature type="binding site" evidence="4">
    <location>
        <position position="183"/>
    </location>
    <ligand>
        <name>substrate</name>
    </ligand>
</feature>
<keyword evidence="4" id="KW-0671">Queuosine biosynthesis</keyword>
<proteinExistence type="inferred from homology"/>
<feature type="binding site" evidence="4">
    <location>
        <position position="371"/>
    </location>
    <ligand>
        <name>Zn(2+)</name>
        <dbReference type="ChEBI" id="CHEBI:29105"/>
    </ligand>
</feature>
<feature type="binding site" evidence="4">
    <location>
        <position position="373"/>
    </location>
    <ligand>
        <name>Zn(2+)</name>
        <dbReference type="ChEBI" id="CHEBI:29105"/>
    </ligand>
</feature>
<feature type="region of interest" description="RNA binding; important for wobble base 34 recognition" evidence="4">
    <location>
        <begin position="335"/>
        <end position="339"/>
    </location>
</feature>
<dbReference type="NCBIfam" id="TIGR00449">
    <property type="entry name" value="tgt_general"/>
    <property type="match status" value="2"/>
</dbReference>
<dbReference type="Pfam" id="PF01702">
    <property type="entry name" value="TGT"/>
    <property type="match status" value="2"/>
</dbReference>
<evidence type="ECO:0000313" key="6">
    <source>
        <dbReference type="EMBL" id="BAL58679.1"/>
    </source>
</evidence>
<reference evidence="6" key="1">
    <citation type="journal article" date="2005" name="Environ. Microbiol.">
        <title>Genetic and functional properties of uncultivated thermophilic crenarchaeotes from a subsurface gold mine as revealed by analysis of genome fragments.</title>
        <authorList>
            <person name="Nunoura T."/>
            <person name="Hirayama H."/>
            <person name="Takami H."/>
            <person name="Oida H."/>
            <person name="Nishi S."/>
            <person name="Shimamura S."/>
            <person name="Suzuki Y."/>
            <person name="Inagaki F."/>
            <person name="Takai K."/>
            <person name="Nealson K.H."/>
            <person name="Horikoshi K."/>
        </authorList>
    </citation>
    <scope>NUCLEOTIDE SEQUENCE</scope>
</reference>
<dbReference type="InterPro" id="IPR050076">
    <property type="entry name" value="ArchSynthase1/Queuine_TRR"/>
</dbReference>
<keyword evidence="1 4" id="KW-0328">Glycosyltransferase</keyword>
<feature type="region of interest" description="RNA binding" evidence="4">
    <location>
        <begin position="311"/>
        <end position="317"/>
    </location>
</feature>
<feature type="active site" description="Nucleophile" evidence="4">
    <location>
        <position position="330"/>
    </location>
</feature>
<evidence type="ECO:0000256" key="2">
    <source>
        <dbReference type="ARBA" id="ARBA00022679"/>
    </source>
</evidence>
<reference evidence="6" key="2">
    <citation type="journal article" date="2012" name="PLoS ONE">
        <title>A Deeply Branching Thermophilic Bacterium with an Ancient Acetyl-CoA Pathway Dominates a Subsurface Ecosystem.</title>
        <authorList>
            <person name="Takami H."/>
            <person name="Noguchi H."/>
            <person name="Takaki Y."/>
            <person name="Uchiyama I."/>
            <person name="Toyoda A."/>
            <person name="Nishi S."/>
            <person name="Chee G.-J."/>
            <person name="Arai W."/>
            <person name="Nunoura T."/>
            <person name="Itoh T."/>
            <person name="Hattori M."/>
            <person name="Takai K."/>
        </authorList>
    </citation>
    <scope>NUCLEOTIDE SEQUENCE</scope>
</reference>
<dbReference type="GO" id="GO:0005737">
    <property type="term" value="C:cytoplasm"/>
    <property type="evidence" value="ECO:0007669"/>
    <property type="project" value="TreeGrafter"/>
</dbReference>
<comment type="catalytic activity">
    <reaction evidence="4">
        <text>7-aminomethyl-7-carbaguanine + guanosine(34) in tRNA = 7-aminomethyl-7-carbaguanosine(34) in tRNA + guanine</text>
        <dbReference type="Rhea" id="RHEA:24104"/>
        <dbReference type="Rhea" id="RHEA-COMP:10341"/>
        <dbReference type="Rhea" id="RHEA-COMP:10342"/>
        <dbReference type="ChEBI" id="CHEBI:16235"/>
        <dbReference type="ChEBI" id="CHEBI:58703"/>
        <dbReference type="ChEBI" id="CHEBI:74269"/>
        <dbReference type="ChEBI" id="CHEBI:82833"/>
        <dbReference type="EC" id="2.4.2.29"/>
    </reaction>
</comment>
<keyword evidence="2 4" id="KW-0808">Transferase</keyword>
<feature type="binding site" evidence="4">
    <location>
        <begin position="95"/>
        <end position="99"/>
    </location>
    <ligand>
        <name>substrate</name>
    </ligand>
</feature>
<feature type="binding site" evidence="4">
    <location>
        <position position="402"/>
    </location>
    <ligand>
        <name>Zn(2+)</name>
        <dbReference type="ChEBI" id="CHEBI:29105"/>
    </ligand>
</feature>
<evidence type="ECO:0000256" key="3">
    <source>
        <dbReference type="ARBA" id="ARBA00022694"/>
    </source>
</evidence>
<keyword evidence="4" id="KW-0479">Metal-binding</keyword>
<comment type="similarity">
    <text evidence="4">Belongs to the queuine tRNA-ribosyltransferase family.</text>
</comment>
<dbReference type="EMBL" id="AP011801">
    <property type="protein sequence ID" value="BAL58679.1"/>
    <property type="molecule type" value="Genomic_DNA"/>
</dbReference>
<feature type="domain" description="tRNA-guanine(15) transglycosylase-like" evidence="5">
    <location>
        <begin position="140"/>
        <end position="429"/>
    </location>
</feature>
<evidence type="ECO:0000256" key="1">
    <source>
        <dbReference type="ARBA" id="ARBA00022676"/>
    </source>
</evidence>
<keyword evidence="3 4" id="KW-0819">tRNA processing</keyword>
<comment type="function">
    <text evidence="4">Catalyzes the base-exchange of a guanine (G) residue with the queuine precursor 7-aminomethyl-7-deazaguanine (PreQ1) at position 34 (anticodon wobble position) in tRNAs with GU(N) anticodons (tRNA-Asp, -Asn, -His and -Tyr). Catalysis occurs through a double-displacement mechanism. The nucleophile active site attacks the C1' of nucleotide 34 to detach the guanine base from the RNA, forming a covalent enzyme-RNA intermediate. The proton acceptor active site deprotonates the incoming PreQ1, allowing a nucleophilic attack on the C1' of the ribose to form the product. After dissociation, two additional enzymatic reactions on the tRNA convert PreQ1 to queuine (Q), resulting in the hypermodified nucleoside queuosine (7-(((4,5-cis-dihydroxy-2-cyclopenten-1-yl)amino)methyl)-7-deazaguanosine).</text>
</comment>
<accession>H5SRG2</accession>
<dbReference type="Gene3D" id="3.20.20.105">
    <property type="entry name" value="Queuine tRNA-ribosyltransferase-like"/>
    <property type="match status" value="1"/>
</dbReference>
<feature type="binding site" evidence="4">
    <location>
        <position position="254"/>
    </location>
    <ligand>
        <name>substrate</name>
    </ligand>
</feature>
<comment type="cofactor">
    <cofactor evidence="4">
        <name>Zn(2+)</name>
        <dbReference type="ChEBI" id="CHEBI:29105"/>
    </cofactor>
    <text evidence="4">Binds 1 zinc ion per subunit.</text>
</comment>
<feature type="active site" description="Proton acceptor" evidence="4">
    <location>
        <position position="95"/>
    </location>
</feature>
<dbReference type="GO" id="GO:0046872">
    <property type="term" value="F:metal ion binding"/>
    <property type="evidence" value="ECO:0007669"/>
    <property type="project" value="UniProtKB-KW"/>
</dbReference>
<dbReference type="PANTHER" id="PTHR46499">
    <property type="entry name" value="QUEUINE TRNA-RIBOSYLTRANSFERASE"/>
    <property type="match status" value="1"/>
</dbReference>
<evidence type="ECO:0000259" key="5">
    <source>
        <dbReference type="Pfam" id="PF01702"/>
    </source>
</evidence>
<feature type="domain" description="tRNA-guanine(15) transglycosylase-like" evidence="5">
    <location>
        <begin position="17"/>
        <end position="107"/>
    </location>
</feature>
<dbReference type="PANTHER" id="PTHR46499:SF1">
    <property type="entry name" value="QUEUINE TRNA-RIBOSYLTRANSFERASE"/>
    <property type="match status" value="1"/>
</dbReference>
<dbReference type="HAMAP" id="MF_00168">
    <property type="entry name" value="Q_tRNA_Tgt"/>
    <property type="match status" value="1"/>
</dbReference>
<sequence>MPRPLYFAALHSDPHLRARCGVLQTPHGAIQTPSFVAVGTQATVKAVGPDDLKKIGIQVLIANTYHLHLRPGEDVIAQLGGLHRFMGWDGPIMTDSGGFQAFSLGAAIEHGVGKIASIFPDEIEAAARGGHLSKARHGQSLVKITEEGIEFRSHLDGSPQKFTPENTIEIQKKLGADMIFVLDECTSPLHDYEYTKRAMERTHRWAVRALEYFRNNLTSWPPSRHGKGELPSPLRGGDGGEVWSGRQALFGIVQGGAYRDLREQSAKFISALDFDGIGIGGSVGRSKDDLYKVLDWTIPLLPEEKPRHLLGIGEIEDIFHAVARGVDLFDCVAPTRMARNGALWVKDSENFRINITNAIYKTDPRPIAEGCACYTCQNFSRAYLHHLFLAKEILAMRLATIHNLYFLESLMRQIRQAIRDHALIELAASWGIDLGNLT</sequence>
<dbReference type="UniPathway" id="UPA00392"/>
<feature type="binding site" evidence="4">
    <location>
        <position position="376"/>
    </location>
    <ligand>
        <name>Zn(2+)</name>
        <dbReference type="ChEBI" id="CHEBI:29105"/>
    </ligand>
</feature>
<organism evidence="6">
    <name type="scientific">Acetithermum autotrophicum</name>
    <dbReference type="NCBI Taxonomy" id="1446466"/>
    <lineage>
        <taxon>Bacteria</taxon>
        <taxon>Candidatus Bipolaricaulota</taxon>
        <taxon>Candidatus Acetithermum</taxon>
    </lineage>
</organism>
<dbReference type="AlphaFoldDB" id="H5SRG2"/>
<feature type="binding site" evidence="4">
    <location>
        <position position="281"/>
    </location>
    <ligand>
        <name>substrate</name>
    </ligand>
</feature>
<dbReference type="InterPro" id="IPR036511">
    <property type="entry name" value="TGT-like_sf"/>
</dbReference>
<dbReference type="GO" id="GO:0008479">
    <property type="term" value="F:tRNA-guanosine(34) queuine transglycosylase activity"/>
    <property type="evidence" value="ECO:0007669"/>
    <property type="project" value="UniProtKB-UniRule"/>
</dbReference>
<dbReference type="InterPro" id="IPR004803">
    <property type="entry name" value="TGT"/>
</dbReference>
<dbReference type="SUPFAM" id="SSF51713">
    <property type="entry name" value="tRNA-guanine transglycosylase"/>
    <property type="match status" value="1"/>
</dbReference>
<keyword evidence="4" id="KW-0862">Zinc</keyword>
<dbReference type="InterPro" id="IPR002616">
    <property type="entry name" value="tRNA_ribo_trans-like"/>
</dbReference>
<comment type="pathway">
    <text evidence="4">tRNA modification; tRNA-queuosine biosynthesis.</text>
</comment>
<dbReference type="EC" id="2.4.2.29" evidence="4"/>
<name>H5SRG2_ACEAU</name>
<protein>
    <recommendedName>
        <fullName evidence="4">Queuine tRNA-ribosyltransferase</fullName>
        <ecNumber evidence="4">2.4.2.29</ecNumber>
    </recommendedName>
    <alternativeName>
        <fullName evidence="4">Guanine insertion enzyme</fullName>
    </alternativeName>
    <alternativeName>
        <fullName evidence="4">tRNA-guanine transglycosylase</fullName>
    </alternativeName>
</protein>